<evidence type="ECO:0000256" key="1">
    <source>
        <dbReference type="ARBA" id="ARBA00022801"/>
    </source>
</evidence>
<evidence type="ECO:0008006" key="8">
    <source>
        <dbReference type="Google" id="ProtNLM"/>
    </source>
</evidence>
<dbReference type="Pfam" id="PF08455">
    <property type="entry name" value="SNF2_assoc"/>
    <property type="match status" value="1"/>
</dbReference>
<dbReference type="AlphaFoldDB" id="A0A3D4S3E1"/>
<keyword evidence="2" id="KW-0479">Metal-binding</keyword>
<evidence type="ECO:0000256" key="2">
    <source>
        <dbReference type="PROSITE-ProRule" id="PRU00325"/>
    </source>
</evidence>
<proteinExistence type="predicted"/>
<name>A0A3D4S3E1_9ENTE</name>
<dbReference type="Pfam" id="PF00271">
    <property type="entry name" value="Helicase_C"/>
    <property type="match status" value="1"/>
</dbReference>
<dbReference type="PROSITE" id="PS50966">
    <property type="entry name" value="ZF_SWIM"/>
    <property type="match status" value="1"/>
</dbReference>
<dbReference type="InterPro" id="IPR014001">
    <property type="entry name" value="Helicase_ATP-bd"/>
</dbReference>
<dbReference type="InterPro" id="IPR007527">
    <property type="entry name" value="Znf_SWIM"/>
</dbReference>
<dbReference type="InterPro" id="IPR038718">
    <property type="entry name" value="SNF2-like_sf"/>
</dbReference>
<dbReference type="SMART" id="SM00487">
    <property type="entry name" value="DEXDc"/>
    <property type="match status" value="1"/>
</dbReference>
<dbReference type="EMBL" id="DQHO01000009">
    <property type="protein sequence ID" value="HCS93317.1"/>
    <property type="molecule type" value="Genomic_DNA"/>
</dbReference>
<dbReference type="Gene3D" id="3.40.50.300">
    <property type="entry name" value="P-loop containing nucleotide triphosphate hydrolases"/>
    <property type="match status" value="1"/>
</dbReference>
<dbReference type="CDD" id="cd18793">
    <property type="entry name" value="SF2_C_SNF"/>
    <property type="match status" value="1"/>
</dbReference>
<accession>A0A3D4S3E1</accession>
<dbReference type="InterPro" id="IPR000330">
    <property type="entry name" value="SNF2_N"/>
</dbReference>
<protein>
    <recommendedName>
        <fullName evidence="8">ATP-dependent helicase</fullName>
    </recommendedName>
</protein>
<keyword evidence="2" id="KW-0863">Zinc-finger</keyword>
<dbReference type="PROSITE" id="PS51194">
    <property type="entry name" value="HELICASE_CTER"/>
    <property type="match status" value="1"/>
</dbReference>
<dbReference type="PROSITE" id="PS51192">
    <property type="entry name" value="HELICASE_ATP_BIND_1"/>
    <property type="match status" value="1"/>
</dbReference>
<gene>
    <name evidence="6" type="ORF">DIW15_01245</name>
</gene>
<evidence type="ECO:0000259" key="4">
    <source>
        <dbReference type="PROSITE" id="PS51192"/>
    </source>
</evidence>
<evidence type="ECO:0000313" key="7">
    <source>
        <dbReference type="Proteomes" id="UP000262195"/>
    </source>
</evidence>
<keyword evidence="2" id="KW-0862">Zinc</keyword>
<feature type="domain" description="Helicase C-terminal" evidence="5">
    <location>
        <begin position="872"/>
        <end position="1023"/>
    </location>
</feature>
<reference evidence="6 7" key="1">
    <citation type="journal article" date="2018" name="Nat. Biotechnol.">
        <title>A standardized bacterial taxonomy based on genome phylogeny substantially revises the tree of life.</title>
        <authorList>
            <person name="Parks D.H."/>
            <person name="Chuvochina M."/>
            <person name="Waite D.W."/>
            <person name="Rinke C."/>
            <person name="Skarshewski A."/>
            <person name="Chaumeil P.A."/>
            <person name="Hugenholtz P."/>
        </authorList>
    </citation>
    <scope>NUCLEOTIDE SEQUENCE [LARGE SCALE GENOMIC DNA]</scope>
    <source>
        <strain evidence="6">UBA11306</strain>
    </source>
</reference>
<dbReference type="InterPro" id="IPR013663">
    <property type="entry name" value="Helicase_SWF/SNF/SWI_bac"/>
</dbReference>
<dbReference type="InterPro" id="IPR027417">
    <property type="entry name" value="P-loop_NTPase"/>
</dbReference>
<evidence type="ECO:0000259" key="5">
    <source>
        <dbReference type="PROSITE" id="PS51194"/>
    </source>
</evidence>
<dbReference type="SUPFAM" id="SSF52540">
    <property type="entry name" value="P-loop containing nucleoside triphosphate hydrolases"/>
    <property type="match status" value="2"/>
</dbReference>
<dbReference type="InterPro" id="IPR049730">
    <property type="entry name" value="SNF2/RAD54-like_C"/>
</dbReference>
<comment type="caution">
    <text evidence="6">The sequence shown here is derived from an EMBL/GenBank/DDBJ whole genome shotgun (WGS) entry which is preliminary data.</text>
</comment>
<dbReference type="PANTHER" id="PTHR10799">
    <property type="entry name" value="SNF2/RAD54 HELICASE FAMILY"/>
    <property type="match status" value="1"/>
</dbReference>
<dbReference type="InterPro" id="IPR001650">
    <property type="entry name" value="Helicase_C-like"/>
</dbReference>
<dbReference type="SMART" id="SM00490">
    <property type="entry name" value="HELICc"/>
    <property type="match status" value="1"/>
</dbReference>
<dbReference type="STRING" id="1121105.GCA_000421665_01193"/>
<dbReference type="Proteomes" id="UP000262195">
    <property type="component" value="Unassembled WGS sequence"/>
</dbReference>
<organism evidence="6 7">
    <name type="scientific">Bavariicoccus seileri</name>
    <dbReference type="NCBI Taxonomy" id="549685"/>
    <lineage>
        <taxon>Bacteria</taxon>
        <taxon>Bacillati</taxon>
        <taxon>Bacillota</taxon>
        <taxon>Bacilli</taxon>
        <taxon>Lactobacillales</taxon>
        <taxon>Enterococcaceae</taxon>
        <taxon>Bavariicoccus</taxon>
    </lineage>
</organism>
<dbReference type="GO" id="GO:0005524">
    <property type="term" value="F:ATP binding"/>
    <property type="evidence" value="ECO:0007669"/>
    <property type="project" value="InterPro"/>
</dbReference>
<feature type="domain" description="Helicase ATP-binding" evidence="4">
    <location>
        <begin position="599"/>
        <end position="763"/>
    </location>
</feature>
<evidence type="ECO:0000259" key="3">
    <source>
        <dbReference type="PROSITE" id="PS50966"/>
    </source>
</evidence>
<dbReference type="GO" id="GO:0008270">
    <property type="term" value="F:zinc ion binding"/>
    <property type="evidence" value="ECO:0007669"/>
    <property type="project" value="UniProtKB-KW"/>
</dbReference>
<dbReference type="Gene3D" id="3.40.50.10810">
    <property type="entry name" value="Tandem AAA-ATPase domain"/>
    <property type="match status" value="1"/>
</dbReference>
<dbReference type="GO" id="GO:0016787">
    <property type="term" value="F:hydrolase activity"/>
    <property type="evidence" value="ECO:0007669"/>
    <property type="project" value="UniProtKB-KW"/>
</dbReference>
<evidence type="ECO:0000313" key="6">
    <source>
        <dbReference type="EMBL" id="HCS93317.1"/>
    </source>
</evidence>
<sequence length="1039" mass="119864">MKWNIPTRIIDEGKKLLNDGKVINVHPDRNEPLWYAEVIDDKNYRVVLDGTGKEQDRCQCHEWHLNHYCPHTVAVELYLRKHLGTRLWQKDSYKNPLFKQQKTLPNLDELLSVKMRYQPFLGQSYKSLDLILAFEQLVIGGDKGHYFILSAPLLNENSHNISFVDWLEKLLTDQYLPISVQPPKKQVSFFKKLAHLTVGQPINQSIKQLKKYQNSVVVMPHQLDRIIDLLRMSEEEISCLHDFSFKKLSHLPLVSLVGNEITSLKIMKSFLVDTFNYVIIITENDLPTAIYSVTPELTDALKGLSIINYQIVSQQIIQFSKDELITIGEKKSSIVEAVLPLFFKIMDNIKEIKSNEKLVIDLSGRQLSTEFEVGVIFEYGQEISLPILKSHEQTSDLVIWRSDNELKFHETALSLGGMWRDNKLVFPSNTPDDRWHLVNKVIPFLRKFEFSYDQNLYDKKSVSITPVISSHQNYLSISFDTTNIEKSDVDHILQAIKSGRRYYETNTGHFLQIEKKSIEAIDDLTNNLHLSKKDLTDDTRLSMVKLPLIEQLKDKLKLSSDIKDLLHVFKSQDSANITLDSTISKFLKPYQTDGVKWLKRLNYWHLGGILADEMGLGKTIQMIALITTQYGDKSWREDHPVMIICPASLVDNWLNEFKRFSPDITTIRYRGTKNDRQQLLDDIPNKGVFIMSYGTFIQDSDDLINLPWASLVLDEAQYVKNYRSKTHKILEHFTFVPIYALSGTPLENNLVEYWSIMSLVAPDLFPSLAHFQHLSVQTIKRLSAPFFLRREKKEVLKNLPGLIEVDCLLDLCPEQKKLYLAQLESIREEISQYGETEINQNRFNILAGLTRLRQICCHPGLVTQEWKMGSVKYNEILHLLMKHPTEQWLIFSQFASGLPHLAEFLKQKGYSTFLLDGKTPIEVRQKMVNRFNKGERPIFLISLKAGGTGLNLSAASRVILLDLWWNPAVEEQAAARAHRIGQSRNVTAYRLIAKGTIETKIRSLQNHKRELVAEVVKDSSRVQSLSKSLTPDELKQLFF</sequence>
<feature type="domain" description="SWIM-type" evidence="3">
    <location>
        <begin position="44"/>
        <end position="80"/>
    </location>
</feature>
<keyword evidence="1" id="KW-0378">Hydrolase</keyword>
<dbReference type="Pfam" id="PF00176">
    <property type="entry name" value="SNF2-rel_dom"/>
    <property type="match status" value="1"/>
</dbReference>